<keyword evidence="2" id="KW-1185">Reference proteome</keyword>
<dbReference type="EMBL" id="BGPR01196091">
    <property type="protein sequence ID" value="GBN04984.1"/>
    <property type="molecule type" value="Genomic_DNA"/>
</dbReference>
<protein>
    <recommendedName>
        <fullName evidence="3">MATH domain-containing protein</fullName>
    </recommendedName>
</protein>
<gene>
    <name evidence="1" type="ORF">AVEN_158381_1</name>
</gene>
<organism evidence="1 2">
    <name type="scientific">Araneus ventricosus</name>
    <name type="common">Orbweaver spider</name>
    <name type="synonym">Epeira ventricosa</name>
    <dbReference type="NCBI Taxonomy" id="182803"/>
    <lineage>
        <taxon>Eukaryota</taxon>
        <taxon>Metazoa</taxon>
        <taxon>Ecdysozoa</taxon>
        <taxon>Arthropoda</taxon>
        <taxon>Chelicerata</taxon>
        <taxon>Arachnida</taxon>
        <taxon>Araneae</taxon>
        <taxon>Araneomorphae</taxon>
        <taxon>Entelegynae</taxon>
        <taxon>Araneoidea</taxon>
        <taxon>Araneidae</taxon>
        <taxon>Araneus</taxon>
    </lineage>
</organism>
<sequence length="174" mass="19958">MTAEDRIDGVHELHADGHLIRYCERLHNFSGSLPVKFHKSFTFRCSVSPTSWSFRVTFEKVPKDGSVSCLVFIRRMDNAQFSVDVDFWMCVLFLPLTNLPPQSFKLKGMPRGGRETRTFPGVIPYEVLRDLSDQAPIFQVSFGVRHCHVDEDKKKPARLVTTQNRGPKAWCSKL</sequence>
<dbReference type="AlphaFoldDB" id="A0A4Y2KQW2"/>
<proteinExistence type="predicted"/>
<evidence type="ECO:0000313" key="2">
    <source>
        <dbReference type="Proteomes" id="UP000499080"/>
    </source>
</evidence>
<evidence type="ECO:0000313" key="1">
    <source>
        <dbReference type="EMBL" id="GBN04984.1"/>
    </source>
</evidence>
<evidence type="ECO:0008006" key="3">
    <source>
        <dbReference type="Google" id="ProtNLM"/>
    </source>
</evidence>
<name>A0A4Y2KQW2_ARAVE</name>
<reference evidence="1 2" key="1">
    <citation type="journal article" date="2019" name="Sci. Rep.">
        <title>Orb-weaving spider Araneus ventricosus genome elucidates the spidroin gene catalogue.</title>
        <authorList>
            <person name="Kono N."/>
            <person name="Nakamura H."/>
            <person name="Ohtoshi R."/>
            <person name="Moran D.A.P."/>
            <person name="Shinohara A."/>
            <person name="Yoshida Y."/>
            <person name="Fujiwara M."/>
            <person name="Mori M."/>
            <person name="Tomita M."/>
            <person name="Arakawa K."/>
        </authorList>
    </citation>
    <scope>NUCLEOTIDE SEQUENCE [LARGE SCALE GENOMIC DNA]</scope>
</reference>
<accession>A0A4Y2KQW2</accession>
<dbReference type="Proteomes" id="UP000499080">
    <property type="component" value="Unassembled WGS sequence"/>
</dbReference>
<comment type="caution">
    <text evidence="1">The sequence shown here is derived from an EMBL/GenBank/DDBJ whole genome shotgun (WGS) entry which is preliminary data.</text>
</comment>